<dbReference type="Proteomes" id="UP000821865">
    <property type="component" value="Chromosome 9"/>
</dbReference>
<comment type="caution">
    <text evidence="1">The sequence shown here is derived from an EMBL/GenBank/DDBJ whole genome shotgun (WGS) entry which is preliminary data.</text>
</comment>
<gene>
    <name evidence="1" type="ORF">HPB49_014358</name>
</gene>
<evidence type="ECO:0000313" key="1">
    <source>
        <dbReference type="EMBL" id="KAH7933609.1"/>
    </source>
</evidence>
<evidence type="ECO:0000313" key="2">
    <source>
        <dbReference type="Proteomes" id="UP000821865"/>
    </source>
</evidence>
<proteinExistence type="predicted"/>
<dbReference type="EMBL" id="CM023478">
    <property type="protein sequence ID" value="KAH7933609.1"/>
    <property type="molecule type" value="Genomic_DNA"/>
</dbReference>
<name>A0ACB8C460_DERSI</name>
<sequence>MAGMAWTLHPALFYEKYGTVLVQLWESGAFGTMFRPVRRLSKSIGDRITSLRLHGTVAAPPKAEPEAEVLTLTDESVATDDEALSRVNREPGDTSPEPSTSQQNELAFQGDIYTQMRRSRRQRERLLKIQKTREKFLEGASSSSGSRKQCHLNARRGSIMAFKKDKGFRKAAGGGTPLTDMEGVAPTRAVVIDVSSASPASEGSTEDDDDAAGTTAKPPRKKGLASPPPDVRVASESQTETASLASTAAADQAAVENTPPPKNLAEPLAAAKSPRKSALHKRKASRRASVASWHNADEQATKPAREKYPATTDSSSAVAGKARPPQADFASATSLLSTKEPITSDKRPAPPSPTERVAKKDKARRRKRRAGNHKKKARDKSSKTTPGSGAKSPTTLEDSYTGGDVDSGAVSEDKPRRKHEMAGTPSQDKARSRVARRPIASRESLLSTSATARSQAAEAARSDLSAHRQSSAGKGSRLGEKIIKQDSAVTPKTAPPHGLSKRTASKREERIAEAKPSVQTPVDAPRSSEAVGTSAVASREATGVHRRRAKKHRTSKSPARVAETPCGAATSARDAEPHRPSTVTPRPVSSDSAERVFDEVVAVHHHRRRSHSRPKQHAKEDGRRRHPRKTKGDRPVESTSPATGGEPRSAMLANVSADVGGGPSGVEVSTAATAPKGVVAESTTTVASAPSARCRVLPPTADVTMSGTDTMFSLGGERRPPTATTAVKGDDVTVHVDLTSRDRAAMFWPFGRRGRKKKK</sequence>
<reference evidence="1" key="1">
    <citation type="submission" date="2020-05" db="EMBL/GenBank/DDBJ databases">
        <title>Large-scale comparative analyses of tick genomes elucidate their genetic diversity and vector capacities.</title>
        <authorList>
            <person name="Jia N."/>
            <person name="Wang J."/>
            <person name="Shi W."/>
            <person name="Du L."/>
            <person name="Sun Y."/>
            <person name="Zhan W."/>
            <person name="Jiang J."/>
            <person name="Wang Q."/>
            <person name="Zhang B."/>
            <person name="Ji P."/>
            <person name="Sakyi L.B."/>
            <person name="Cui X."/>
            <person name="Yuan T."/>
            <person name="Jiang B."/>
            <person name="Yang W."/>
            <person name="Lam T.T.-Y."/>
            <person name="Chang Q."/>
            <person name="Ding S."/>
            <person name="Wang X."/>
            <person name="Zhu J."/>
            <person name="Ruan X."/>
            <person name="Zhao L."/>
            <person name="Wei J."/>
            <person name="Que T."/>
            <person name="Du C."/>
            <person name="Cheng J."/>
            <person name="Dai P."/>
            <person name="Han X."/>
            <person name="Huang E."/>
            <person name="Gao Y."/>
            <person name="Liu J."/>
            <person name="Shao H."/>
            <person name="Ye R."/>
            <person name="Li L."/>
            <person name="Wei W."/>
            <person name="Wang X."/>
            <person name="Wang C."/>
            <person name="Yang T."/>
            <person name="Huo Q."/>
            <person name="Li W."/>
            <person name="Guo W."/>
            <person name="Chen H."/>
            <person name="Zhou L."/>
            <person name="Ni X."/>
            <person name="Tian J."/>
            <person name="Zhou Y."/>
            <person name="Sheng Y."/>
            <person name="Liu T."/>
            <person name="Pan Y."/>
            <person name="Xia L."/>
            <person name="Li J."/>
            <person name="Zhao F."/>
            <person name="Cao W."/>
        </authorList>
    </citation>
    <scope>NUCLEOTIDE SEQUENCE</scope>
    <source>
        <strain evidence="1">Dsil-2018</strain>
    </source>
</reference>
<keyword evidence="2" id="KW-1185">Reference proteome</keyword>
<protein>
    <submittedName>
        <fullName evidence="1">Uncharacterized protein</fullName>
    </submittedName>
</protein>
<organism evidence="1 2">
    <name type="scientific">Dermacentor silvarum</name>
    <name type="common">Tick</name>
    <dbReference type="NCBI Taxonomy" id="543639"/>
    <lineage>
        <taxon>Eukaryota</taxon>
        <taxon>Metazoa</taxon>
        <taxon>Ecdysozoa</taxon>
        <taxon>Arthropoda</taxon>
        <taxon>Chelicerata</taxon>
        <taxon>Arachnida</taxon>
        <taxon>Acari</taxon>
        <taxon>Parasitiformes</taxon>
        <taxon>Ixodida</taxon>
        <taxon>Ixodoidea</taxon>
        <taxon>Ixodidae</taxon>
        <taxon>Rhipicephalinae</taxon>
        <taxon>Dermacentor</taxon>
    </lineage>
</organism>
<accession>A0ACB8C460</accession>